<evidence type="ECO:0000313" key="3">
    <source>
        <dbReference type="Proteomes" id="UP000693970"/>
    </source>
</evidence>
<feature type="signal peptide" evidence="1">
    <location>
        <begin position="1"/>
        <end position="17"/>
    </location>
</feature>
<proteinExistence type="predicted"/>
<reference evidence="2" key="2">
    <citation type="submission" date="2021-04" db="EMBL/GenBank/DDBJ databases">
        <authorList>
            <person name="Podell S."/>
        </authorList>
    </citation>
    <scope>NUCLEOTIDE SEQUENCE</scope>
    <source>
        <strain evidence="2">Hildebrandi</strain>
    </source>
</reference>
<reference evidence="2" key="1">
    <citation type="journal article" date="2021" name="Sci. Rep.">
        <title>Diploid genomic architecture of Nitzschia inconspicua, an elite biomass production diatom.</title>
        <authorList>
            <person name="Oliver A."/>
            <person name="Podell S."/>
            <person name="Pinowska A."/>
            <person name="Traller J.C."/>
            <person name="Smith S.R."/>
            <person name="McClure R."/>
            <person name="Beliaev A."/>
            <person name="Bohutskyi P."/>
            <person name="Hill E.A."/>
            <person name="Rabines A."/>
            <person name="Zheng H."/>
            <person name="Allen L.Z."/>
            <person name="Kuo A."/>
            <person name="Grigoriev I.V."/>
            <person name="Allen A.E."/>
            <person name="Hazlebeck D."/>
            <person name="Allen E.E."/>
        </authorList>
    </citation>
    <scope>NUCLEOTIDE SEQUENCE</scope>
    <source>
        <strain evidence="2">Hildebrandi</strain>
    </source>
</reference>
<gene>
    <name evidence="2" type="ORF">IV203_029837</name>
</gene>
<dbReference type="InterPro" id="IPR045388">
    <property type="entry name" value="HHL1-like"/>
</dbReference>
<comment type="caution">
    <text evidence="2">The sequence shown here is derived from an EMBL/GenBank/DDBJ whole genome shotgun (WGS) entry which is preliminary data.</text>
</comment>
<dbReference type="Pfam" id="PF20133">
    <property type="entry name" value="HHL1-like"/>
    <property type="match status" value="1"/>
</dbReference>
<evidence type="ECO:0000256" key="1">
    <source>
        <dbReference type="SAM" id="SignalP"/>
    </source>
</evidence>
<name>A0A9K3Q0Q3_9STRA</name>
<sequence length="182" mass="19919">MKFSLVVLAVAAPLTASFTVEPAGVSKILTSRTSLDMVKGFGKEIEKTPQKIKSQAQMERERASSQYDKIASSGGQEYAIFVRQFGGDDKSWLPCGSIAVNRGEQVSSAIFVNEEPLRAAITRTYPKLKGFENEFEYGYNLKIYPDEPVEVAKKSNASTGPSLGNWISNLLSPIDTTNVQKS</sequence>
<accession>A0A9K3Q0Q3</accession>
<dbReference type="AlphaFoldDB" id="A0A9K3Q0Q3"/>
<protein>
    <submittedName>
        <fullName evidence="2">Uncharacterized protein</fullName>
    </submittedName>
</protein>
<dbReference type="OrthoDB" id="197165at2759"/>
<keyword evidence="1" id="KW-0732">Signal</keyword>
<evidence type="ECO:0000313" key="2">
    <source>
        <dbReference type="EMBL" id="KAG7367167.1"/>
    </source>
</evidence>
<dbReference type="Proteomes" id="UP000693970">
    <property type="component" value="Unassembled WGS sequence"/>
</dbReference>
<feature type="chain" id="PRO_5039943961" evidence="1">
    <location>
        <begin position="18"/>
        <end position="182"/>
    </location>
</feature>
<dbReference type="EMBL" id="JAGRRH010000007">
    <property type="protein sequence ID" value="KAG7367167.1"/>
    <property type="molecule type" value="Genomic_DNA"/>
</dbReference>
<organism evidence="2 3">
    <name type="scientific">Nitzschia inconspicua</name>
    <dbReference type="NCBI Taxonomy" id="303405"/>
    <lineage>
        <taxon>Eukaryota</taxon>
        <taxon>Sar</taxon>
        <taxon>Stramenopiles</taxon>
        <taxon>Ochrophyta</taxon>
        <taxon>Bacillariophyta</taxon>
        <taxon>Bacillariophyceae</taxon>
        <taxon>Bacillariophycidae</taxon>
        <taxon>Bacillariales</taxon>
        <taxon>Bacillariaceae</taxon>
        <taxon>Nitzschia</taxon>
    </lineage>
</organism>
<keyword evidence="3" id="KW-1185">Reference proteome</keyword>